<keyword evidence="3" id="KW-1185">Reference proteome</keyword>
<protein>
    <recommendedName>
        <fullName evidence="4">AGC-kinase C-terminal domain-containing protein</fullName>
    </recommendedName>
</protein>
<dbReference type="OMA" id="VFSYWRR"/>
<dbReference type="HOGENOM" id="CLU_003071_1_0_1"/>
<dbReference type="OrthoDB" id="5408302at2759"/>
<dbReference type="eggNOG" id="ENOG502S9TA">
    <property type="taxonomic scope" value="Eukaryota"/>
</dbReference>
<organism evidence="2 3">
    <name type="scientific">Endocarpon pusillum (strain Z07020 / HMAS-L-300199)</name>
    <name type="common">Lichen-forming fungus</name>
    <dbReference type="NCBI Taxonomy" id="1263415"/>
    <lineage>
        <taxon>Eukaryota</taxon>
        <taxon>Fungi</taxon>
        <taxon>Dikarya</taxon>
        <taxon>Ascomycota</taxon>
        <taxon>Pezizomycotina</taxon>
        <taxon>Eurotiomycetes</taxon>
        <taxon>Chaetothyriomycetidae</taxon>
        <taxon>Verrucariales</taxon>
        <taxon>Verrucariaceae</taxon>
        <taxon>Endocarpon</taxon>
    </lineage>
</organism>
<feature type="region of interest" description="Disordered" evidence="1">
    <location>
        <begin position="248"/>
        <end position="269"/>
    </location>
</feature>
<reference evidence="3" key="1">
    <citation type="journal article" date="2014" name="BMC Genomics">
        <title>Genome characteristics reveal the impact of lichenization on lichen-forming fungus Endocarpon pusillum Hedwig (Verrucariales, Ascomycota).</title>
        <authorList>
            <person name="Wang Y.-Y."/>
            <person name="Liu B."/>
            <person name="Zhang X.-Y."/>
            <person name="Zhou Q.-M."/>
            <person name="Zhang T."/>
            <person name="Li H."/>
            <person name="Yu Y.-F."/>
            <person name="Zhang X.-L."/>
            <person name="Hao X.-Y."/>
            <person name="Wang M."/>
            <person name="Wang L."/>
            <person name="Wei J.-C."/>
        </authorList>
    </citation>
    <scope>NUCLEOTIDE SEQUENCE [LARGE SCALE GENOMIC DNA]</scope>
    <source>
        <strain evidence="3">Z07020 / HMAS-L-300199</strain>
    </source>
</reference>
<evidence type="ECO:0000256" key="1">
    <source>
        <dbReference type="SAM" id="MobiDB-lite"/>
    </source>
</evidence>
<feature type="region of interest" description="Disordered" evidence="1">
    <location>
        <begin position="132"/>
        <end position="159"/>
    </location>
</feature>
<feature type="region of interest" description="Disordered" evidence="1">
    <location>
        <begin position="196"/>
        <end position="221"/>
    </location>
</feature>
<proteinExistence type="predicted"/>
<dbReference type="Proteomes" id="UP000019373">
    <property type="component" value="Unassembled WGS sequence"/>
</dbReference>
<feature type="compositionally biased region" description="Acidic residues" evidence="1">
    <location>
        <begin position="461"/>
        <end position="480"/>
    </location>
</feature>
<feature type="region of interest" description="Disordered" evidence="1">
    <location>
        <begin position="773"/>
        <end position="806"/>
    </location>
</feature>
<accession>U1HHR7</accession>
<gene>
    <name evidence="2" type="ORF">EPUS_03727</name>
</gene>
<name>U1HHR7_ENDPU</name>
<evidence type="ECO:0008006" key="4">
    <source>
        <dbReference type="Google" id="ProtNLM"/>
    </source>
</evidence>
<evidence type="ECO:0000313" key="2">
    <source>
        <dbReference type="EMBL" id="ERF68409.1"/>
    </source>
</evidence>
<dbReference type="RefSeq" id="XP_007805901.1">
    <property type="nucleotide sequence ID" value="XM_007807710.1"/>
</dbReference>
<dbReference type="GeneID" id="19238765"/>
<feature type="compositionally biased region" description="Basic and acidic residues" evidence="1">
    <location>
        <begin position="1085"/>
        <end position="1101"/>
    </location>
</feature>
<sequence length="1119" mass="121498">MAPSAMLSKLRGNHHGSYSTSSHPDDHASLPPLYTSADPAKFDRPSSPAASRNLFPGFPISDVSESPTDEASAFRMTALPRSSDEWHHYRPTSATSERAASTTSGTLSSVASRAHNFVFSLQPPKKFTASLTPNESPTMSPNAGQAHLYGDRPHPKNVSASSLSIAEDNASHKSGSKQGRGKLYLLNPLNLLARRRTSQNQPPRAEEVNPSVHTPNVPNLPVNFDPRIRGKIIHDFSVPKASRLNSYTGLSSAETSPSIESCPSTRWNRRTSDQLPPFAAMTSRTPQSPTHSPLFTEHFDDDRRPLQQHNTGYLHTLASSPAIKATSDPPRLPAFAKTLPLDIFGEVENTDRATAPALAESNFLSRKIDALPQPNLDSLENRNSSQASGTPVSAVATEKQVAPTNDFLSPAENLPKHMSSTSSRFSFQLGGVDSEVQERLLEEKHKEHAALKVWLAKNEQDVDSEEDRYVDDDFDDDDGLEEKIPGINADSDEEPEGHPSQLNKYTDIAIGYGDGLEESIPGVNVEFDEGQHGLQHQSVDYFRFTPLPERMSPSPHTNISQTTPRDADGEVIGRASTKISPDPSFTPRSLEFSPKVLEQPPWLSGLGIIPLSDSGSPNLTSPAHQFPPQAPEPQEEPDDLYFDDGHIGSPASASDGETFDEDIFDDESGKIHDISAQNAQKLEVARQQNSVPLPGPETVPQWTYAVDPGGSNQQFTLSIAATSEPLGEGFVRRDQQAQADVQGDAQPNGLTEDNLAYQNALVSAATQAASQGRFSRHLSTSQDSEDLNSRSQIADSQPGLISDDSRISRLLDNAGAEDESDEFPFDDSLEDDPMIAEANAEVLENDDDGFYGQEFGFYARVYGKGNSEKVNGGFFGPRGVEGVHRSHSAKANFQEPSLTPITERSEWSHRNSFVSINPLGLPSAGPAVPGVSHLLDLDPDEMSLSALMKLRRGAWGGSQTSLNSTSGSQTGNSPLAYPPLKDSFGQPPAALDNVHINRNDCTGHPHSSAAMLPEVFEEERTRQSSTAAEMQKTPWKLPSDVGLHGTLQDNYLHLKALSQTTQAAEKPAKSHSRASSGAESVSYVKDPEGSGRWLLERRRTGDDGEIELIEREYVAGARI</sequence>
<feature type="compositionally biased region" description="Polar residues" evidence="1">
    <location>
        <begin position="248"/>
        <end position="266"/>
    </location>
</feature>
<feature type="region of interest" description="Disordered" evidence="1">
    <location>
        <begin position="374"/>
        <end position="394"/>
    </location>
</feature>
<feature type="compositionally biased region" description="Polar residues" evidence="1">
    <location>
        <begin position="132"/>
        <end position="143"/>
    </location>
</feature>
<feature type="compositionally biased region" description="Polar residues" evidence="1">
    <location>
        <begin position="773"/>
        <end position="782"/>
    </location>
</feature>
<feature type="region of interest" description="Disordered" evidence="1">
    <location>
        <begin position="1"/>
        <end position="102"/>
    </location>
</feature>
<evidence type="ECO:0000313" key="3">
    <source>
        <dbReference type="Proteomes" id="UP000019373"/>
    </source>
</evidence>
<feature type="region of interest" description="Disordered" evidence="1">
    <location>
        <begin position="1062"/>
        <end position="1101"/>
    </location>
</feature>
<feature type="region of interest" description="Disordered" evidence="1">
    <location>
        <begin position="613"/>
        <end position="663"/>
    </location>
</feature>
<feature type="compositionally biased region" description="Polar residues" evidence="1">
    <location>
        <begin position="375"/>
        <end position="391"/>
    </location>
</feature>
<feature type="region of interest" description="Disordered" evidence="1">
    <location>
        <begin position="461"/>
        <end position="501"/>
    </location>
</feature>
<dbReference type="EMBL" id="KE721518">
    <property type="protein sequence ID" value="ERF68409.1"/>
    <property type="molecule type" value="Genomic_DNA"/>
</dbReference>
<feature type="compositionally biased region" description="Low complexity" evidence="1">
    <location>
        <begin position="92"/>
        <end position="102"/>
    </location>
</feature>
<feature type="compositionally biased region" description="Acidic residues" evidence="1">
    <location>
        <begin position="633"/>
        <end position="642"/>
    </location>
</feature>
<dbReference type="AlphaFoldDB" id="U1HHR7"/>